<dbReference type="SUPFAM" id="SSF55785">
    <property type="entry name" value="PYP-like sensor domain (PAS domain)"/>
    <property type="match status" value="1"/>
</dbReference>
<name>A0A6B9FMZ8_9HYPH</name>
<dbReference type="Pfam" id="PF08447">
    <property type="entry name" value="PAS_3"/>
    <property type="match status" value="1"/>
</dbReference>
<evidence type="ECO:0000313" key="2">
    <source>
        <dbReference type="EMBL" id="QGY02328.1"/>
    </source>
</evidence>
<accession>A0A6B9FMZ8</accession>
<dbReference type="KEGG" id="mmes:MMSR116_10900"/>
<dbReference type="CDD" id="cd00130">
    <property type="entry name" value="PAS"/>
    <property type="match status" value="1"/>
</dbReference>
<dbReference type="OrthoDB" id="7990886at2"/>
<gene>
    <name evidence="2" type="ORF">MMSR116_10900</name>
</gene>
<dbReference type="AlphaFoldDB" id="A0A6B9FMZ8"/>
<dbReference type="EMBL" id="CP043538">
    <property type="protein sequence ID" value="QGY02328.1"/>
    <property type="molecule type" value="Genomic_DNA"/>
</dbReference>
<dbReference type="Proteomes" id="UP000012488">
    <property type="component" value="Chromosome"/>
</dbReference>
<reference evidence="2 3" key="1">
    <citation type="journal article" date="2012" name="Genet. Mol. Biol.">
        <title>Analysis of 16S rRNA and mxaF genes revealing insights into Methylobacterium niche-specific plant association.</title>
        <authorList>
            <person name="Dourado M.N."/>
            <person name="Andreote F.D."/>
            <person name="Dini-Andreote F."/>
            <person name="Conti R."/>
            <person name="Araujo J.M."/>
            <person name="Araujo W.L."/>
        </authorList>
    </citation>
    <scope>NUCLEOTIDE SEQUENCE [LARGE SCALE GENOMIC DNA]</scope>
    <source>
        <strain evidence="2 3">SR1.6/6</strain>
    </source>
</reference>
<evidence type="ECO:0000313" key="3">
    <source>
        <dbReference type="Proteomes" id="UP000012488"/>
    </source>
</evidence>
<protein>
    <submittedName>
        <fullName evidence="2">PAS domain-containing protein</fullName>
    </submittedName>
</protein>
<dbReference type="InterPro" id="IPR013655">
    <property type="entry name" value="PAS_fold_3"/>
</dbReference>
<evidence type="ECO:0000259" key="1">
    <source>
        <dbReference type="Pfam" id="PF08447"/>
    </source>
</evidence>
<dbReference type="InterPro" id="IPR035965">
    <property type="entry name" value="PAS-like_dom_sf"/>
</dbReference>
<organism evidence="2 3">
    <name type="scientific">Methylobacterium mesophilicum SR1.6/6</name>
    <dbReference type="NCBI Taxonomy" id="908290"/>
    <lineage>
        <taxon>Bacteria</taxon>
        <taxon>Pseudomonadati</taxon>
        <taxon>Pseudomonadota</taxon>
        <taxon>Alphaproteobacteria</taxon>
        <taxon>Hyphomicrobiales</taxon>
        <taxon>Methylobacteriaceae</taxon>
        <taxon>Methylobacterium</taxon>
    </lineage>
</organism>
<feature type="domain" description="PAS fold-3" evidence="1">
    <location>
        <begin position="40"/>
        <end position="116"/>
    </location>
</feature>
<dbReference type="Gene3D" id="2.10.70.100">
    <property type="match status" value="1"/>
</dbReference>
<sequence>MSRKTPGITLWSRPLPVASLSIGVWEADLEADRTRGDVVMARLFGLSEEEAAEGVTIARLLSAFHPDDLMRDMERRRLVLEQGGVFVWEHRVVPAPGIVRWVLARGHYARDPRGRMFGRGIVIDVTDSRNDGHTDGPARFLTTPEHPGSNLERMTERALEIERIIRDLDVQAAKALRPLIEPLLRELGRQIAASLAESSMLAEPVPDLTVH</sequence>
<dbReference type="InterPro" id="IPR000014">
    <property type="entry name" value="PAS"/>
</dbReference>
<dbReference type="NCBIfam" id="TIGR00229">
    <property type="entry name" value="sensory_box"/>
    <property type="match status" value="1"/>
</dbReference>
<reference evidence="2 3" key="2">
    <citation type="journal article" date="2013" name="Genome Announc.">
        <title>Draft Genome Sequence of Methylobacterium mesophilicum Strain SR1.6/6, Isolated from Citrus sinensis.</title>
        <authorList>
            <person name="Marinho Almeida D."/>
            <person name="Dini-Andreote F."/>
            <person name="Camargo Neves A.A."/>
            <person name="Juca Ramos R.T."/>
            <person name="Andreote F.D."/>
            <person name="Carneiro A.R."/>
            <person name="Oliveira de Souza Lima A."/>
            <person name="Caracciolo Gomes de Sa P.H."/>
            <person name="Ribeiro Barbosa M.S."/>
            <person name="Araujo W.L."/>
            <person name="Silva A."/>
        </authorList>
    </citation>
    <scope>NUCLEOTIDE SEQUENCE [LARGE SCALE GENOMIC DNA]</scope>
    <source>
        <strain evidence="2 3">SR1.6/6</strain>
    </source>
</reference>
<proteinExistence type="predicted"/>
<dbReference type="Gene3D" id="3.30.450.20">
    <property type="entry name" value="PAS domain"/>
    <property type="match status" value="1"/>
</dbReference>